<dbReference type="AlphaFoldDB" id="A0A2B7WSR0"/>
<keyword evidence="1" id="KW-1133">Transmembrane helix</keyword>
<feature type="transmembrane region" description="Helical" evidence="1">
    <location>
        <begin position="30"/>
        <end position="50"/>
    </location>
</feature>
<evidence type="ECO:0000256" key="1">
    <source>
        <dbReference type="SAM" id="Phobius"/>
    </source>
</evidence>
<name>A0A2B7WSR0_POLH7</name>
<organism evidence="2 3">
    <name type="scientific">Polytolypa hystricis (strain UAMH7299)</name>
    <dbReference type="NCBI Taxonomy" id="1447883"/>
    <lineage>
        <taxon>Eukaryota</taxon>
        <taxon>Fungi</taxon>
        <taxon>Dikarya</taxon>
        <taxon>Ascomycota</taxon>
        <taxon>Pezizomycotina</taxon>
        <taxon>Eurotiomycetes</taxon>
        <taxon>Eurotiomycetidae</taxon>
        <taxon>Onygenales</taxon>
        <taxon>Onygenales incertae sedis</taxon>
        <taxon>Polytolypa</taxon>
    </lineage>
</organism>
<evidence type="ECO:0000313" key="3">
    <source>
        <dbReference type="Proteomes" id="UP000224634"/>
    </source>
</evidence>
<evidence type="ECO:0000313" key="2">
    <source>
        <dbReference type="EMBL" id="PGG99694.1"/>
    </source>
</evidence>
<dbReference type="OrthoDB" id="3254104at2759"/>
<keyword evidence="3" id="KW-1185">Reference proteome</keyword>
<dbReference type="Proteomes" id="UP000224634">
    <property type="component" value="Unassembled WGS sequence"/>
</dbReference>
<accession>A0A2B7WSR0</accession>
<keyword evidence="1" id="KW-0812">Transmembrane</keyword>
<reference evidence="2 3" key="1">
    <citation type="submission" date="2017-10" db="EMBL/GenBank/DDBJ databases">
        <title>Comparative genomics in systemic dimorphic fungi from Ajellomycetaceae.</title>
        <authorList>
            <person name="Munoz J.F."/>
            <person name="Mcewen J.G."/>
            <person name="Clay O.K."/>
            <person name="Cuomo C.A."/>
        </authorList>
    </citation>
    <scope>NUCLEOTIDE SEQUENCE [LARGE SCALE GENOMIC DNA]</scope>
    <source>
        <strain evidence="2 3">UAMH7299</strain>
    </source>
</reference>
<proteinExistence type="predicted"/>
<feature type="transmembrane region" description="Helical" evidence="1">
    <location>
        <begin position="110"/>
        <end position="133"/>
    </location>
</feature>
<gene>
    <name evidence="2" type="ORF">AJ80_09308</name>
</gene>
<protein>
    <submittedName>
        <fullName evidence="2">Uncharacterized protein</fullName>
    </submittedName>
</protein>
<dbReference type="STRING" id="1447883.A0A2B7WSR0"/>
<comment type="caution">
    <text evidence="2">The sequence shown here is derived from an EMBL/GenBank/DDBJ whole genome shotgun (WGS) entry which is preliminary data.</text>
</comment>
<dbReference type="EMBL" id="PDNA01000266">
    <property type="protein sequence ID" value="PGG99694.1"/>
    <property type="molecule type" value="Genomic_DNA"/>
</dbReference>
<sequence>MRRSARQSLSNTSYNVQYVEMLLSLDNIPWTYNFLAGLFNWMLLAGYLVVPGTFTSLQKSNAVKDRLDGQGLERALLNTIQNPPLPSLLNSIAGLITTLINIYTARSGDWSVMAITTVIVTGISTLITAGLFIQYKFQKLGRIRDEHEQRRTKVEIQRNME</sequence>
<keyword evidence="1" id="KW-0472">Membrane</keyword>